<protein>
    <recommendedName>
        <fullName evidence="3">DUF3137 domain-containing protein</fullName>
    </recommendedName>
</protein>
<dbReference type="EMBL" id="DRMN01000088">
    <property type="protein sequence ID" value="HFB54531.1"/>
    <property type="molecule type" value="Genomic_DNA"/>
</dbReference>
<comment type="caution">
    <text evidence="2">The sequence shown here is derived from an EMBL/GenBank/DDBJ whole genome shotgun (WGS) entry which is preliminary data.</text>
</comment>
<name>A0A7C3FZ67_9PROT</name>
<accession>A0A7C3FZ67</accession>
<keyword evidence="1" id="KW-0472">Membrane</keyword>
<dbReference type="AlphaFoldDB" id="A0A7C3FZ67"/>
<dbReference type="Proteomes" id="UP000886042">
    <property type="component" value="Unassembled WGS sequence"/>
</dbReference>
<feature type="transmembrane region" description="Helical" evidence="1">
    <location>
        <begin position="70"/>
        <end position="89"/>
    </location>
</feature>
<keyword evidence="1" id="KW-1133">Transmembrane helix</keyword>
<reference evidence="2" key="1">
    <citation type="journal article" date="2020" name="mSystems">
        <title>Genome- and Community-Level Interaction Insights into Carbon Utilization and Element Cycling Functions of Hydrothermarchaeota in Hydrothermal Sediment.</title>
        <authorList>
            <person name="Zhou Z."/>
            <person name="Liu Y."/>
            <person name="Xu W."/>
            <person name="Pan J."/>
            <person name="Luo Z.H."/>
            <person name="Li M."/>
        </authorList>
    </citation>
    <scope>NUCLEOTIDE SEQUENCE [LARGE SCALE GENOMIC DNA]</scope>
    <source>
        <strain evidence="2">HyVt-489</strain>
    </source>
</reference>
<feature type="transmembrane region" description="Helical" evidence="1">
    <location>
        <begin position="37"/>
        <end position="58"/>
    </location>
</feature>
<evidence type="ECO:0008006" key="3">
    <source>
        <dbReference type="Google" id="ProtNLM"/>
    </source>
</evidence>
<evidence type="ECO:0000256" key="1">
    <source>
        <dbReference type="SAM" id="Phobius"/>
    </source>
</evidence>
<gene>
    <name evidence="2" type="ORF">ENJ46_01285</name>
</gene>
<sequence length="235" mass="26730">MHKFTESHSEFEGFSEYYQETIYPRLEAADQRRKASLIRVVVASIGVIILTMIAAYFWNKAVKNTVMDTLILAVPLGGFAVFWVSRFLLKKIKSDTKEDLAGGICRFLGWHFSEKPHITPDLDIWTRLRLLPAKYQRVSFEDEMAGEAHGAKFLAREAHMQKKVSTGKSTHWVTVFRGSLMVISFKRKFDGQTVVLRKAKILNPKAILNMKKVGLVAHLQACPHKSSDKNACHHS</sequence>
<organism evidence="2">
    <name type="scientific">Hellea balneolensis</name>
    <dbReference type="NCBI Taxonomy" id="287478"/>
    <lineage>
        <taxon>Bacteria</taxon>
        <taxon>Pseudomonadati</taxon>
        <taxon>Pseudomonadota</taxon>
        <taxon>Alphaproteobacteria</taxon>
        <taxon>Maricaulales</taxon>
        <taxon>Robiginitomaculaceae</taxon>
        <taxon>Hellea</taxon>
    </lineage>
</organism>
<evidence type="ECO:0000313" key="2">
    <source>
        <dbReference type="EMBL" id="HFB54531.1"/>
    </source>
</evidence>
<keyword evidence="1" id="KW-0812">Transmembrane</keyword>
<proteinExistence type="predicted"/>